<dbReference type="InterPro" id="IPR011701">
    <property type="entry name" value="MFS"/>
</dbReference>
<keyword evidence="6 7" id="KW-0472">Membrane</keyword>
<feature type="transmembrane region" description="Helical" evidence="7">
    <location>
        <begin position="361"/>
        <end position="381"/>
    </location>
</feature>
<keyword evidence="4 7" id="KW-0812">Transmembrane</keyword>
<dbReference type="InterPro" id="IPR005828">
    <property type="entry name" value="MFS_sugar_transport-like"/>
</dbReference>
<comment type="subcellular location">
    <subcellularLocation>
        <location evidence="1">Cell membrane</location>
        <topology evidence="1">Multi-pass membrane protein</topology>
    </subcellularLocation>
</comment>
<dbReference type="EMBL" id="BMPO01000006">
    <property type="protein sequence ID" value="GGK00115.1"/>
    <property type="molecule type" value="Genomic_DNA"/>
</dbReference>
<evidence type="ECO:0000256" key="1">
    <source>
        <dbReference type="ARBA" id="ARBA00004651"/>
    </source>
</evidence>
<feature type="transmembrane region" description="Helical" evidence="7">
    <location>
        <begin position="41"/>
        <end position="65"/>
    </location>
</feature>
<reference evidence="9" key="1">
    <citation type="journal article" date="2014" name="Int. J. Syst. Evol. Microbiol.">
        <title>Complete genome sequence of Corynebacterium casei LMG S-19264T (=DSM 44701T), isolated from a smear-ripened cheese.</title>
        <authorList>
            <consortium name="US DOE Joint Genome Institute (JGI-PGF)"/>
            <person name="Walter F."/>
            <person name="Albersmeier A."/>
            <person name="Kalinowski J."/>
            <person name="Ruckert C."/>
        </authorList>
    </citation>
    <scope>NUCLEOTIDE SEQUENCE</scope>
    <source>
        <strain evidence="9">JCM 30078</strain>
    </source>
</reference>
<feature type="transmembrane region" description="Helical" evidence="7">
    <location>
        <begin position="77"/>
        <end position="98"/>
    </location>
</feature>
<feature type="transmembrane region" description="Helical" evidence="7">
    <location>
        <begin position="321"/>
        <end position="341"/>
    </location>
</feature>
<feature type="transmembrane region" description="Helical" evidence="7">
    <location>
        <begin position="393"/>
        <end position="411"/>
    </location>
</feature>
<dbReference type="PANTHER" id="PTHR43045:SF1">
    <property type="entry name" value="SHIKIMATE TRANSPORTER"/>
    <property type="match status" value="1"/>
</dbReference>
<keyword evidence="3" id="KW-1003">Cell membrane</keyword>
<sequence length="418" mass="45045">MKTVAVGSFMGSMLEWYDFYLYGTAAALVFAKLFFPDFSALGGTLAAFATFGAGFFTRPLGGLIFGHYGDKLGRKSILVLTLLIMGVSTLLIGLLPTYDSVGYWAPTMLVALRLLQGLGLGGEYGGAALMVIEHAPKSKRGFWGSLPQIGSPAGLLLATGIFTLCSLLPEDQFMSWGWRLPFVLSALLLGVGLFIRLRVQETPEFEAVKSEGKESAMPLKDLVKHHPRSTGLAVVSRLADAAASNIFNAFALAYISQQLKLPDTIALTGVIIASAVQLGLLPLFGKLSDRWGRRQLYATGAAFTCLYAFPFFWLLNTGSTPLIWLAITIGFSLCTGLMFSVQPTFFAEIFRPEVRYTGLSVAYQISALLAGVTPFIATSLLEFGDGSPWGVSVYLFVIAALSFLSILRLATTKDDTLA</sequence>
<dbReference type="Proteomes" id="UP000635983">
    <property type="component" value="Unassembled WGS sequence"/>
</dbReference>
<feature type="transmembrane region" description="Helical" evidence="7">
    <location>
        <begin position="110"/>
        <end position="132"/>
    </location>
</feature>
<dbReference type="Pfam" id="PF07690">
    <property type="entry name" value="MFS_1"/>
    <property type="match status" value="1"/>
</dbReference>
<feature type="transmembrane region" description="Helical" evidence="7">
    <location>
        <begin position="19"/>
        <end position="35"/>
    </location>
</feature>
<dbReference type="SUPFAM" id="SSF103473">
    <property type="entry name" value="MFS general substrate transporter"/>
    <property type="match status" value="1"/>
</dbReference>
<keyword evidence="10" id="KW-1185">Reference proteome</keyword>
<dbReference type="Gene3D" id="1.20.1250.20">
    <property type="entry name" value="MFS general substrate transporter like domains"/>
    <property type="match status" value="2"/>
</dbReference>
<feature type="transmembrane region" description="Helical" evidence="7">
    <location>
        <begin position="238"/>
        <end position="259"/>
    </location>
</feature>
<dbReference type="InterPro" id="IPR036259">
    <property type="entry name" value="MFS_trans_sf"/>
</dbReference>
<dbReference type="PANTHER" id="PTHR43045">
    <property type="entry name" value="SHIKIMATE TRANSPORTER"/>
    <property type="match status" value="1"/>
</dbReference>
<evidence type="ECO:0000259" key="8">
    <source>
        <dbReference type="PROSITE" id="PS50850"/>
    </source>
</evidence>
<evidence type="ECO:0000256" key="6">
    <source>
        <dbReference type="ARBA" id="ARBA00023136"/>
    </source>
</evidence>
<name>A0A917PYT8_9PSED</name>
<evidence type="ECO:0000256" key="4">
    <source>
        <dbReference type="ARBA" id="ARBA00022692"/>
    </source>
</evidence>
<dbReference type="CDD" id="cd17369">
    <property type="entry name" value="MFS_ShiA_like"/>
    <property type="match status" value="1"/>
</dbReference>
<dbReference type="InterPro" id="IPR020846">
    <property type="entry name" value="MFS_dom"/>
</dbReference>
<proteinExistence type="predicted"/>
<dbReference type="AlphaFoldDB" id="A0A917PYT8"/>
<feature type="transmembrane region" description="Helical" evidence="7">
    <location>
        <begin position="296"/>
        <end position="315"/>
    </location>
</feature>
<dbReference type="PROSITE" id="PS50850">
    <property type="entry name" value="MFS"/>
    <property type="match status" value="1"/>
</dbReference>
<feature type="transmembrane region" description="Helical" evidence="7">
    <location>
        <begin position="265"/>
        <end position="284"/>
    </location>
</feature>
<evidence type="ECO:0000256" key="5">
    <source>
        <dbReference type="ARBA" id="ARBA00022989"/>
    </source>
</evidence>
<evidence type="ECO:0000313" key="10">
    <source>
        <dbReference type="Proteomes" id="UP000635983"/>
    </source>
</evidence>
<keyword evidence="5 7" id="KW-1133">Transmembrane helix</keyword>
<dbReference type="Pfam" id="PF00083">
    <property type="entry name" value="Sugar_tr"/>
    <property type="match status" value="1"/>
</dbReference>
<protein>
    <submittedName>
        <fullName evidence="9">MFS transporter</fullName>
    </submittedName>
</protein>
<evidence type="ECO:0000256" key="3">
    <source>
        <dbReference type="ARBA" id="ARBA00022475"/>
    </source>
</evidence>
<comment type="caution">
    <text evidence="9">The sequence shown here is derived from an EMBL/GenBank/DDBJ whole genome shotgun (WGS) entry which is preliminary data.</text>
</comment>
<evidence type="ECO:0000256" key="2">
    <source>
        <dbReference type="ARBA" id="ARBA00022448"/>
    </source>
</evidence>
<dbReference type="FunFam" id="1.20.1250.20:FF:000001">
    <property type="entry name" value="Dicarboxylate MFS transporter"/>
    <property type="match status" value="1"/>
</dbReference>
<feature type="domain" description="Major facilitator superfamily (MFS) profile" evidence="8">
    <location>
        <begin position="4"/>
        <end position="417"/>
    </location>
</feature>
<dbReference type="GO" id="GO:0005886">
    <property type="term" value="C:plasma membrane"/>
    <property type="evidence" value="ECO:0007669"/>
    <property type="project" value="UniProtKB-SubCell"/>
</dbReference>
<feature type="transmembrane region" description="Helical" evidence="7">
    <location>
        <begin position="176"/>
        <end position="195"/>
    </location>
</feature>
<evidence type="ECO:0000256" key="7">
    <source>
        <dbReference type="SAM" id="Phobius"/>
    </source>
</evidence>
<organism evidence="9 10">
    <name type="scientific">Pseudomonas matsuisoli</name>
    <dbReference type="NCBI Taxonomy" id="1515666"/>
    <lineage>
        <taxon>Bacteria</taxon>
        <taxon>Pseudomonadati</taxon>
        <taxon>Pseudomonadota</taxon>
        <taxon>Gammaproteobacteria</taxon>
        <taxon>Pseudomonadales</taxon>
        <taxon>Pseudomonadaceae</taxon>
        <taxon>Pseudomonas</taxon>
    </lineage>
</organism>
<dbReference type="GO" id="GO:0022857">
    <property type="term" value="F:transmembrane transporter activity"/>
    <property type="evidence" value="ECO:0007669"/>
    <property type="project" value="InterPro"/>
</dbReference>
<reference evidence="9" key="2">
    <citation type="submission" date="2020-09" db="EMBL/GenBank/DDBJ databases">
        <authorList>
            <person name="Sun Q."/>
            <person name="Ohkuma M."/>
        </authorList>
    </citation>
    <scope>NUCLEOTIDE SEQUENCE</scope>
    <source>
        <strain evidence="9">JCM 30078</strain>
    </source>
</reference>
<evidence type="ECO:0000313" key="9">
    <source>
        <dbReference type="EMBL" id="GGK00115.1"/>
    </source>
</evidence>
<keyword evidence="2" id="KW-0813">Transport</keyword>
<gene>
    <name evidence="9" type="ORF">GCM10009304_27410</name>
</gene>
<accession>A0A917PYT8</accession>